<dbReference type="UniPathway" id="UPA00232"/>
<feature type="binding site" evidence="9">
    <location>
        <position position="61"/>
    </location>
    <ligand>
        <name>Fe cation</name>
        <dbReference type="ChEBI" id="CHEBI:24875"/>
        <label>1</label>
    </ligand>
</feature>
<gene>
    <name evidence="9" type="primary">coq7</name>
    <name evidence="11" type="ORF">FHR99_002411</name>
</gene>
<comment type="similarity">
    <text evidence="9">Belongs to the COQ7 family.</text>
</comment>
<comment type="catalytic activity">
    <reaction evidence="9">
        <text>a 5-methoxy-2-methyl-3-(all-trans-polyprenyl)benzene-1,4-diol + AH2 + O2 = a 3-demethylubiquinol + A + H2O</text>
        <dbReference type="Rhea" id="RHEA:50908"/>
        <dbReference type="Rhea" id="RHEA-COMP:10859"/>
        <dbReference type="Rhea" id="RHEA-COMP:10914"/>
        <dbReference type="ChEBI" id="CHEBI:13193"/>
        <dbReference type="ChEBI" id="CHEBI:15377"/>
        <dbReference type="ChEBI" id="CHEBI:15379"/>
        <dbReference type="ChEBI" id="CHEBI:17499"/>
        <dbReference type="ChEBI" id="CHEBI:84167"/>
        <dbReference type="ChEBI" id="CHEBI:84422"/>
        <dbReference type="EC" id="1.14.99.60"/>
    </reaction>
</comment>
<dbReference type="InterPro" id="IPR012347">
    <property type="entry name" value="Ferritin-like"/>
</dbReference>
<protein>
    <recommendedName>
        <fullName evidence="9">3-demethoxyubiquinol 3-hydroxylase</fullName>
        <shortName evidence="9">DMQ hydroxylase</shortName>
        <ecNumber evidence="9">1.14.99.60</ecNumber>
    </recommendedName>
    <alternativeName>
        <fullName evidence="9">2-nonaprenyl-3-methyl-6-methoxy-1,4-benzoquinol hydroxylase</fullName>
    </alternativeName>
</protein>
<evidence type="ECO:0000313" key="11">
    <source>
        <dbReference type="EMBL" id="MBB3048145.1"/>
    </source>
</evidence>
<dbReference type="AlphaFoldDB" id="A0A7W4W657"/>
<dbReference type="Proteomes" id="UP000537130">
    <property type="component" value="Unassembled WGS sequence"/>
</dbReference>
<comment type="caution">
    <text evidence="11">The sequence shown here is derived from an EMBL/GenBank/DDBJ whole genome shotgun (WGS) entry which is preliminary data.</text>
</comment>
<dbReference type="HAMAP" id="MF_01658">
    <property type="entry name" value="COQ7"/>
    <property type="match status" value="1"/>
</dbReference>
<dbReference type="InterPro" id="IPR011566">
    <property type="entry name" value="Ubq_synth_Coq7"/>
</dbReference>
<dbReference type="GO" id="GO:0006744">
    <property type="term" value="P:ubiquinone biosynthetic process"/>
    <property type="evidence" value="ECO:0007669"/>
    <property type="project" value="UniProtKB-UniRule"/>
</dbReference>
<keyword evidence="8 9" id="KW-0472">Membrane</keyword>
<evidence type="ECO:0000256" key="8">
    <source>
        <dbReference type="ARBA" id="ARBA00023136"/>
    </source>
</evidence>
<comment type="cofactor">
    <cofactor evidence="9">
        <name>Fe cation</name>
        <dbReference type="ChEBI" id="CHEBI:24875"/>
    </cofactor>
    <text evidence="9">Binds 2 iron ions per subunit.</text>
</comment>
<evidence type="ECO:0000256" key="4">
    <source>
        <dbReference type="ARBA" id="ARBA00022723"/>
    </source>
</evidence>
<proteinExistence type="inferred from homology"/>
<keyword evidence="2 9" id="KW-1003">Cell membrane</keyword>
<comment type="subcellular location">
    <subcellularLocation>
        <location evidence="9">Cell membrane</location>
        <topology evidence="9">Peripheral membrane protein</topology>
    </subcellularLocation>
</comment>
<dbReference type="GO" id="GO:0046872">
    <property type="term" value="F:metal ion binding"/>
    <property type="evidence" value="ECO:0007669"/>
    <property type="project" value="UniProtKB-KW"/>
</dbReference>
<keyword evidence="7 9" id="KW-0503">Monooxygenase</keyword>
<dbReference type="EC" id="1.14.99.60" evidence="9"/>
<dbReference type="EMBL" id="JACHWY010000002">
    <property type="protein sequence ID" value="MBB3048145.1"/>
    <property type="molecule type" value="Genomic_DNA"/>
</dbReference>
<feature type="binding site" evidence="9">
    <location>
        <position position="94"/>
    </location>
    <ligand>
        <name>Fe cation</name>
        <dbReference type="ChEBI" id="CHEBI:24875"/>
        <label>1</label>
    </ligand>
</feature>
<evidence type="ECO:0000256" key="5">
    <source>
        <dbReference type="ARBA" id="ARBA00023002"/>
    </source>
</evidence>
<dbReference type="InterPro" id="IPR009078">
    <property type="entry name" value="Ferritin-like_SF"/>
</dbReference>
<sequence length="212" mass="22990">MNRRFSLVDQLVISLDRGLKTLVPGSASPRRNSPADHYGEALLDDSPRHTTGLMRINHTGEVCAQALYHGQALTAKDPAVRAAMQHSADEEIDHLAWCEQRLNELGSHTSRLNPLFYAASFTLGAVAGTLGDRISLGFVAATEEQVCKHLQDHLEQLPPEDGKSRAILQQMLADESAHASKAIEAGGQDFAPGVKDLMTLASKVMTGSTYYI</sequence>
<feature type="binding site" evidence="9">
    <location>
        <position position="178"/>
    </location>
    <ligand>
        <name>Fe cation</name>
        <dbReference type="ChEBI" id="CHEBI:24875"/>
        <label>2</label>
    </ligand>
</feature>
<evidence type="ECO:0000256" key="7">
    <source>
        <dbReference type="ARBA" id="ARBA00023033"/>
    </source>
</evidence>
<feature type="binding site" evidence="9">
    <location>
        <position position="91"/>
    </location>
    <ligand>
        <name>Fe cation</name>
        <dbReference type="ChEBI" id="CHEBI:24875"/>
        <label>1</label>
    </ligand>
</feature>
<dbReference type="RefSeq" id="WP_183410907.1">
    <property type="nucleotide sequence ID" value="NZ_JACHWY010000002.1"/>
</dbReference>
<dbReference type="Gene3D" id="1.20.1260.10">
    <property type="match status" value="1"/>
</dbReference>
<evidence type="ECO:0000256" key="9">
    <source>
        <dbReference type="HAMAP-Rule" id="MF_01658"/>
    </source>
</evidence>
<feature type="binding site" evidence="9">
    <location>
        <position position="175"/>
    </location>
    <ligand>
        <name>Fe cation</name>
        <dbReference type="ChEBI" id="CHEBI:24875"/>
        <label>2</label>
    </ligand>
</feature>
<feature type="binding site" evidence="9">
    <location>
        <position position="175"/>
    </location>
    <ligand>
        <name>Fe cation</name>
        <dbReference type="ChEBI" id="CHEBI:24875"/>
        <label>1</label>
    </ligand>
</feature>
<keyword evidence="12" id="KW-1185">Reference proteome</keyword>
<keyword evidence="11" id="KW-0830">Ubiquinone</keyword>
<dbReference type="GO" id="GO:0008682">
    <property type="term" value="F:3-demethoxyubiquinol 3-hydroxylase activity"/>
    <property type="evidence" value="ECO:0007669"/>
    <property type="project" value="UniProtKB-EC"/>
</dbReference>
<organism evidence="11 12">
    <name type="scientific">Litorivivens lipolytica</name>
    <dbReference type="NCBI Taxonomy" id="1524264"/>
    <lineage>
        <taxon>Bacteria</taxon>
        <taxon>Pseudomonadati</taxon>
        <taxon>Pseudomonadota</taxon>
        <taxon>Gammaproteobacteria</taxon>
        <taxon>Litorivivens</taxon>
    </lineage>
</organism>
<evidence type="ECO:0000256" key="10">
    <source>
        <dbReference type="SAM" id="MobiDB-lite"/>
    </source>
</evidence>
<dbReference type="NCBIfam" id="NF033656">
    <property type="entry name" value="DMQ_monoox_COQ7"/>
    <property type="match status" value="1"/>
</dbReference>
<accession>A0A7W4W657</accession>
<comment type="pathway">
    <text evidence="1 9">Cofactor biosynthesis; ubiquinone biosynthesis.</text>
</comment>
<keyword evidence="3 9" id="KW-0831">Ubiquinone biosynthesis</keyword>
<comment type="function">
    <text evidence="9">Catalyzes the hydroxylation of 2-nonaprenyl-3-methyl-6-methoxy-1,4-benzoquinol during ubiquinone biosynthesis.</text>
</comment>
<dbReference type="PANTHER" id="PTHR11237:SF4">
    <property type="entry name" value="5-DEMETHOXYUBIQUINONE HYDROXYLASE, MITOCHONDRIAL"/>
    <property type="match status" value="1"/>
</dbReference>
<dbReference type="PANTHER" id="PTHR11237">
    <property type="entry name" value="COENZYME Q10 BIOSYNTHESIS PROTEIN 7"/>
    <property type="match status" value="1"/>
</dbReference>
<dbReference type="CDD" id="cd01042">
    <property type="entry name" value="DMQH"/>
    <property type="match status" value="1"/>
</dbReference>
<keyword evidence="5 9" id="KW-0560">Oxidoreductase</keyword>
<evidence type="ECO:0000256" key="6">
    <source>
        <dbReference type="ARBA" id="ARBA00023004"/>
    </source>
</evidence>
<feature type="region of interest" description="Disordered" evidence="10">
    <location>
        <begin position="23"/>
        <end position="42"/>
    </location>
</feature>
<keyword evidence="6 9" id="KW-0408">Iron</keyword>
<feature type="binding site" evidence="9">
    <location>
        <position position="91"/>
    </location>
    <ligand>
        <name>Fe cation</name>
        <dbReference type="ChEBI" id="CHEBI:24875"/>
        <label>2</label>
    </ligand>
</feature>
<keyword evidence="4 9" id="KW-0479">Metal-binding</keyword>
<evidence type="ECO:0000256" key="3">
    <source>
        <dbReference type="ARBA" id="ARBA00022688"/>
    </source>
</evidence>
<feature type="binding site" evidence="9">
    <location>
        <position position="143"/>
    </location>
    <ligand>
        <name>Fe cation</name>
        <dbReference type="ChEBI" id="CHEBI:24875"/>
        <label>2</label>
    </ligand>
</feature>
<reference evidence="11 12" key="1">
    <citation type="submission" date="2020-08" db="EMBL/GenBank/DDBJ databases">
        <title>Genomic Encyclopedia of Type Strains, Phase III (KMG-III): the genomes of soil and plant-associated and newly described type strains.</title>
        <authorList>
            <person name="Whitman W."/>
        </authorList>
    </citation>
    <scope>NUCLEOTIDE SEQUENCE [LARGE SCALE GENOMIC DNA]</scope>
    <source>
        <strain evidence="11 12">CECT 8654</strain>
    </source>
</reference>
<dbReference type="InterPro" id="IPR047809">
    <property type="entry name" value="COQ7_proteobact"/>
</dbReference>
<dbReference type="SUPFAM" id="SSF47240">
    <property type="entry name" value="Ferritin-like"/>
    <property type="match status" value="1"/>
</dbReference>
<dbReference type="Pfam" id="PF03232">
    <property type="entry name" value="COQ7"/>
    <property type="match status" value="1"/>
</dbReference>
<evidence type="ECO:0000256" key="2">
    <source>
        <dbReference type="ARBA" id="ARBA00022475"/>
    </source>
</evidence>
<evidence type="ECO:0000256" key="1">
    <source>
        <dbReference type="ARBA" id="ARBA00004749"/>
    </source>
</evidence>
<dbReference type="GO" id="GO:0005886">
    <property type="term" value="C:plasma membrane"/>
    <property type="evidence" value="ECO:0007669"/>
    <property type="project" value="UniProtKB-SubCell"/>
</dbReference>
<name>A0A7W4W657_9GAMM</name>
<evidence type="ECO:0000313" key="12">
    <source>
        <dbReference type="Proteomes" id="UP000537130"/>
    </source>
</evidence>